<evidence type="ECO:0000313" key="2">
    <source>
        <dbReference type="EMBL" id="KAF7190771.1"/>
    </source>
</evidence>
<dbReference type="Proteomes" id="UP000660729">
    <property type="component" value="Unassembled WGS sequence"/>
</dbReference>
<dbReference type="InterPro" id="IPR046341">
    <property type="entry name" value="SET_dom_sf"/>
</dbReference>
<dbReference type="PANTHER" id="PTHR47332">
    <property type="entry name" value="SET DOMAIN-CONTAINING PROTEIN 5"/>
    <property type="match status" value="1"/>
</dbReference>
<dbReference type="InterPro" id="IPR001214">
    <property type="entry name" value="SET_dom"/>
</dbReference>
<dbReference type="InterPro" id="IPR053185">
    <property type="entry name" value="SET_domain_protein"/>
</dbReference>
<dbReference type="Gene3D" id="1.25.40.10">
    <property type="entry name" value="Tetratricopeptide repeat domain"/>
    <property type="match status" value="1"/>
</dbReference>
<feature type="domain" description="SET" evidence="1">
    <location>
        <begin position="1"/>
        <end position="141"/>
    </location>
</feature>
<gene>
    <name evidence="2" type="ORF">HII31_07930</name>
</gene>
<dbReference type="Gene3D" id="2.170.270.10">
    <property type="entry name" value="SET domain"/>
    <property type="match status" value="1"/>
</dbReference>
<evidence type="ECO:0000259" key="1">
    <source>
        <dbReference type="PROSITE" id="PS50280"/>
    </source>
</evidence>
<sequence>MFSITDTTGKGKGAIPLQDIPTGTLLQREQPIITIPRYGIQRQWADSGLPQLQGLSAIQKRQFFDLNNNFKEMRPIEGIVRTNAIPLGQSSSTGGIFPVCSRFNHSCTANAAYHWNPHSEEEKVYSVQDIRAGEEITVNYISDEVWHLPGKERRAAIKAKFGFDCQCDRCANEHELESDRRRKRLGDINRAVGGGQLIITNPAKALALCREAVQLLKEEGEGAPLLEQVYYDAFQVCVCHGDLPRAKAFAALSLEAKKGWQGDDAPELVEMEALHRRPESHRLAFHTREWASSNAIKAARLQEATPEWLWRRAG</sequence>
<protein>
    <submittedName>
        <fullName evidence="2">SET domain-containing protein 5</fullName>
    </submittedName>
</protein>
<organism evidence="2 3">
    <name type="scientific">Pseudocercospora fuligena</name>
    <dbReference type="NCBI Taxonomy" id="685502"/>
    <lineage>
        <taxon>Eukaryota</taxon>
        <taxon>Fungi</taxon>
        <taxon>Dikarya</taxon>
        <taxon>Ascomycota</taxon>
        <taxon>Pezizomycotina</taxon>
        <taxon>Dothideomycetes</taxon>
        <taxon>Dothideomycetidae</taxon>
        <taxon>Mycosphaerellales</taxon>
        <taxon>Mycosphaerellaceae</taxon>
        <taxon>Pseudocercospora</taxon>
    </lineage>
</organism>
<evidence type="ECO:0000313" key="3">
    <source>
        <dbReference type="Proteomes" id="UP000660729"/>
    </source>
</evidence>
<dbReference type="PANTHER" id="PTHR47332:SF4">
    <property type="entry name" value="SET DOMAIN-CONTAINING PROTEIN 5"/>
    <property type="match status" value="1"/>
</dbReference>
<keyword evidence="3" id="KW-1185">Reference proteome</keyword>
<comment type="caution">
    <text evidence="2">The sequence shown here is derived from an EMBL/GenBank/DDBJ whole genome shotgun (WGS) entry which is preliminary data.</text>
</comment>
<dbReference type="EMBL" id="JABCIY010000168">
    <property type="protein sequence ID" value="KAF7190771.1"/>
    <property type="molecule type" value="Genomic_DNA"/>
</dbReference>
<dbReference type="PROSITE" id="PS50280">
    <property type="entry name" value="SET"/>
    <property type="match status" value="1"/>
</dbReference>
<name>A0A8H6RDY3_9PEZI</name>
<dbReference type="SUPFAM" id="SSF82199">
    <property type="entry name" value="SET domain"/>
    <property type="match status" value="1"/>
</dbReference>
<proteinExistence type="predicted"/>
<dbReference type="SMART" id="SM00317">
    <property type="entry name" value="SET"/>
    <property type="match status" value="1"/>
</dbReference>
<dbReference type="AlphaFoldDB" id="A0A8H6RDY3"/>
<reference evidence="2" key="1">
    <citation type="submission" date="2020-04" db="EMBL/GenBank/DDBJ databases">
        <title>Draft genome resource of the tomato pathogen Pseudocercospora fuligena.</title>
        <authorList>
            <person name="Zaccaron A."/>
        </authorList>
    </citation>
    <scope>NUCLEOTIDE SEQUENCE</scope>
    <source>
        <strain evidence="2">PF001</strain>
    </source>
</reference>
<dbReference type="OrthoDB" id="265717at2759"/>
<dbReference type="InterPro" id="IPR011990">
    <property type="entry name" value="TPR-like_helical_dom_sf"/>
</dbReference>
<accession>A0A8H6RDY3</accession>
<dbReference type="Pfam" id="PF00856">
    <property type="entry name" value="SET"/>
    <property type="match status" value="1"/>
</dbReference>
<dbReference type="CDD" id="cd20071">
    <property type="entry name" value="SET_SMYD"/>
    <property type="match status" value="1"/>
</dbReference>